<protein>
    <submittedName>
        <fullName evidence="1">Uncharacterized protein</fullName>
    </submittedName>
</protein>
<accession>A0ACC1NH08</accession>
<dbReference type="EMBL" id="JAPDGR010001929">
    <property type="protein sequence ID" value="KAJ2978622.1"/>
    <property type="molecule type" value="Genomic_DNA"/>
</dbReference>
<dbReference type="Proteomes" id="UP001143856">
    <property type="component" value="Unassembled WGS sequence"/>
</dbReference>
<reference evidence="1" key="1">
    <citation type="submission" date="2022-10" db="EMBL/GenBank/DDBJ databases">
        <title>Genome Sequence of Xylaria curta.</title>
        <authorList>
            <person name="Buettner E."/>
        </authorList>
    </citation>
    <scope>NUCLEOTIDE SEQUENCE</scope>
    <source>
        <strain evidence="1">Babe10</strain>
    </source>
</reference>
<evidence type="ECO:0000313" key="1">
    <source>
        <dbReference type="EMBL" id="KAJ2978622.1"/>
    </source>
</evidence>
<keyword evidence="2" id="KW-1185">Reference proteome</keyword>
<organism evidence="1 2">
    <name type="scientific">Xylaria curta</name>
    <dbReference type="NCBI Taxonomy" id="42375"/>
    <lineage>
        <taxon>Eukaryota</taxon>
        <taxon>Fungi</taxon>
        <taxon>Dikarya</taxon>
        <taxon>Ascomycota</taxon>
        <taxon>Pezizomycotina</taxon>
        <taxon>Sordariomycetes</taxon>
        <taxon>Xylariomycetidae</taxon>
        <taxon>Xylariales</taxon>
        <taxon>Xylariaceae</taxon>
        <taxon>Xylaria</taxon>
    </lineage>
</organism>
<gene>
    <name evidence="1" type="ORF">NUW58_g7442</name>
</gene>
<comment type="caution">
    <text evidence="1">The sequence shown here is derived from an EMBL/GenBank/DDBJ whole genome shotgun (WGS) entry which is preliminary data.</text>
</comment>
<proteinExistence type="predicted"/>
<name>A0ACC1NH08_9PEZI</name>
<sequence>MRLNDFVKAIPQFIQRHGGRVPTKAIVDHFNPHCKTREQTAEFKEALNRVAKMDSRGSSMRGIWVLRGRARTPMERAVYTIKEVEGLESPRVADSRVQETEQYIENT</sequence>
<evidence type="ECO:0000313" key="2">
    <source>
        <dbReference type="Proteomes" id="UP001143856"/>
    </source>
</evidence>